<dbReference type="Proteomes" id="UP000231926">
    <property type="component" value="Unassembled WGS sequence"/>
</dbReference>
<protein>
    <submittedName>
        <fullName evidence="6">TetR family transcriptional regulator</fullName>
    </submittedName>
</protein>
<name>A0A2M9Y8B9_9LEPT</name>
<dbReference type="Gene3D" id="1.10.357.10">
    <property type="entry name" value="Tetracycline Repressor, domain 2"/>
    <property type="match status" value="1"/>
</dbReference>
<dbReference type="GO" id="GO:0003677">
    <property type="term" value="F:DNA binding"/>
    <property type="evidence" value="ECO:0007669"/>
    <property type="project" value="UniProtKB-UniRule"/>
</dbReference>
<dbReference type="EMBL" id="NPDR01000010">
    <property type="protein sequence ID" value="PJZ47815.1"/>
    <property type="molecule type" value="Genomic_DNA"/>
</dbReference>
<evidence type="ECO:0000256" key="2">
    <source>
        <dbReference type="ARBA" id="ARBA00023125"/>
    </source>
</evidence>
<evidence type="ECO:0000313" key="6">
    <source>
        <dbReference type="EMBL" id="PJZ47815.1"/>
    </source>
</evidence>
<keyword evidence="7" id="KW-1185">Reference proteome</keyword>
<dbReference type="Gene3D" id="1.10.10.60">
    <property type="entry name" value="Homeodomain-like"/>
    <property type="match status" value="1"/>
</dbReference>
<dbReference type="InterPro" id="IPR036271">
    <property type="entry name" value="Tet_transcr_reg_TetR-rel_C_sf"/>
</dbReference>
<feature type="DNA-binding region" description="H-T-H motif" evidence="4">
    <location>
        <begin position="32"/>
        <end position="51"/>
    </location>
</feature>
<evidence type="ECO:0000313" key="7">
    <source>
        <dbReference type="Proteomes" id="UP000231926"/>
    </source>
</evidence>
<accession>A0A2M9Y8B9</accession>
<dbReference type="InterPro" id="IPR009057">
    <property type="entry name" value="Homeodomain-like_sf"/>
</dbReference>
<dbReference type="PROSITE" id="PS50977">
    <property type="entry name" value="HTH_TETR_2"/>
    <property type="match status" value="1"/>
</dbReference>
<dbReference type="OrthoDB" id="9811084at2"/>
<keyword evidence="2 4" id="KW-0238">DNA-binding</keyword>
<keyword evidence="1" id="KW-0805">Transcription regulation</keyword>
<evidence type="ECO:0000256" key="4">
    <source>
        <dbReference type="PROSITE-ProRule" id="PRU00335"/>
    </source>
</evidence>
<dbReference type="Pfam" id="PF16925">
    <property type="entry name" value="TetR_C_13"/>
    <property type="match status" value="1"/>
</dbReference>
<evidence type="ECO:0000259" key="5">
    <source>
        <dbReference type="PROSITE" id="PS50977"/>
    </source>
</evidence>
<dbReference type="Pfam" id="PF00440">
    <property type="entry name" value="TetR_N"/>
    <property type="match status" value="1"/>
</dbReference>
<feature type="domain" description="HTH tetR-type" evidence="5">
    <location>
        <begin position="9"/>
        <end position="69"/>
    </location>
</feature>
<dbReference type="AlphaFoldDB" id="A0A2M9Y8B9"/>
<sequence>MITGGKLSQETRNHILDKGLELVSKSGLEGLSLGPLADLSGMSKSGLFAHFGSKEEIQISILDHTAEFSKSKVLEPALRAKEGLPRLRSLVKHWMGWSKKAGLPGGCPIAAGLFELDDSKGPVRQKLLSMESEWRTFLKKLAKECVDLKELRSDLDLDQFVWELCGIYLVHHTSLRFLKDPKADYRATRSFEDLLERSKSKRKTKK</sequence>
<dbReference type="PRINTS" id="PR00455">
    <property type="entry name" value="HTHTETR"/>
</dbReference>
<reference evidence="6 7" key="1">
    <citation type="submission" date="2017-07" db="EMBL/GenBank/DDBJ databases">
        <title>Leptospira spp. isolated from tropical soils.</title>
        <authorList>
            <person name="Thibeaux R."/>
            <person name="Iraola G."/>
            <person name="Ferres I."/>
            <person name="Bierque E."/>
            <person name="Girault D."/>
            <person name="Soupe-Gilbert M.-E."/>
            <person name="Picardeau M."/>
            <person name="Goarant C."/>
        </authorList>
    </citation>
    <scope>NUCLEOTIDE SEQUENCE [LARGE SCALE GENOMIC DNA]</scope>
    <source>
        <strain evidence="6 7">FH4-C-A2</strain>
    </source>
</reference>
<dbReference type="PANTHER" id="PTHR47506">
    <property type="entry name" value="TRANSCRIPTIONAL REGULATORY PROTEIN"/>
    <property type="match status" value="1"/>
</dbReference>
<evidence type="ECO:0000256" key="1">
    <source>
        <dbReference type="ARBA" id="ARBA00023015"/>
    </source>
</evidence>
<comment type="caution">
    <text evidence="6">The sequence shown here is derived from an EMBL/GenBank/DDBJ whole genome shotgun (WGS) entry which is preliminary data.</text>
</comment>
<dbReference type="RefSeq" id="WP_100711539.1">
    <property type="nucleotide sequence ID" value="NZ_NPDR01000010.1"/>
</dbReference>
<dbReference type="PANTHER" id="PTHR47506:SF6">
    <property type="entry name" value="HTH-TYPE TRANSCRIPTIONAL REPRESSOR NEMR"/>
    <property type="match status" value="1"/>
</dbReference>
<evidence type="ECO:0000256" key="3">
    <source>
        <dbReference type="ARBA" id="ARBA00023163"/>
    </source>
</evidence>
<gene>
    <name evidence="6" type="ORF">CH362_17105</name>
</gene>
<dbReference type="SUPFAM" id="SSF46689">
    <property type="entry name" value="Homeodomain-like"/>
    <property type="match status" value="1"/>
</dbReference>
<organism evidence="6 7">
    <name type="scientific">Leptospira saintgironsiae</name>
    <dbReference type="NCBI Taxonomy" id="2023183"/>
    <lineage>
        <taxon>Bacteria</taxon>
        <taxon>Pseudomonadati</taxon>
        <taxon>Spirochaetota</taxon>
        <taxon>Spirochaetia</taxon>
        <taxon>Leptospirales</taxon>
        <taxon>Leptospiraceae</taxon>
        <taxon>Leptospira</taxon>
    </lineage>
</organism>
<dbReference type="InterPro" id="IPR001647">
    <property type="entry name" value="HTH_TetR"/>
</dbReference>
<proteinExistence type="predicted"/>
<keyword evidence="3" id="KW-0804">Transcription</keyword>
<dbReference type="SUPFAM" id="SSF48498">
    <property type="entry name" value="Tetracyclin repressor-like, C-terminal domain"/>
    <property type="match status" value="1"/>
</dbReference>
<dbReference type="InterPro" id="IPR011075">
    <property type="entry name" value="TetR_C"/>
</dbReference>